<comment type="caution">
    <text evidence="2">The sequence shown here is derived from an EMBL/GenBank/DDBJ whole genome shotgun (WGS) entry which is preliminary data.</text>
</comment>
<evidence type="ECO:0000313" key="2">
    <source>
        <dbReference type="EMBL" id="CAI2363081.1"/>
    </source>
</evidence>
<organism evidence="2 3">
    <name type="scientific">Euplotes crassus</name>
    <dbReference type="NCBI Taxonomy" id="5936"/>
    <lineage>
        <taxon>Eukaryota</taxon>
        <taxon>Sar</taxon>
        <taxon>Alveolata</taxon>
        <taxon>Ciliophora</taxon>
        <taxon>Intramacronucleata</taxon>
        <taxon>Spirotrichea</taxon>
        <taxon>Hypotrichia</taxon>
        <taxon>Euplotida</taxon>
        <taxon>Euplotidae</taxon>
        <taxon>Moneuplotes</taxon>
    </lineage>
</organism>
<accession>A0AAD1U6T9</accession>
<evidence type="ECO:0000256" key="1">
    <source>
        <dbReference type="SAM" id="MobiDB-lite"/>
    </source>
</evidence>
<name>A0AAD1U6T9_EUPCR</name>
<keyword evidence="3" id="KW-1185">Reference proteome</keyword>
<protein>
    <submittedName>
        <fullName evidence="2">Uncharacterized protein</fullName>
    </submittedName>
</protein>
<sequence length="345" mass="38639">MGCCTSAHKVSKPERGPSRNIIKLQKKSVTCILLKRPDRFHKKIVLTLCSYFSLAELGKYSQISRLFHEISGHRKVLQLFSSNVNSGDEIIGFHGKSYNAFASITHQQSFGIHDEADQEDRRNDLAFLQSHPMITVEEPESFYMPDARPTDSSEDRKSFGTGFGNLSPDKHVCTFSSSKSVLNVQTAVSTPRENRLAKLKPPTGKRIVKDYSIGASTEAYEKEKVDFKETAQMSFGLRSSSKSSMVGESKYNRSSESKEISVIQNKAKAVPEAIYSINEIELDLESEIEEECDEVPKEDVLDLKRNFPSGSFSCPLKPGIPPLLKDDSFKKPITCLAEISYYRGN</sequence>
<dbReference type="Proteomes" id="UP001295684">
    <property type="component" value="Unassembled WGS sequence"/>
</dbReference>
<gene>
    <name evidence="2" type="ORF">ECRASSUSDP1_LOCUS4411</name>
</gene>
<feature type="compositionally biased region" description="Basic and acidic residues" evidence="1">
    <location>
        <begin position="148"/>
        <end position="158"/>
    </location>
</feature>
<dbReference type="AlphaFoldDB" id="A0AAD1U6T9"/>
<proteinExistence type="predicted"/>
<feature type="region of interest" description="Disordered" evidence="1">
    <location>
        <begin position="143"/>
        <end position="163"/>
    </location>
</feature>
<reference evidence="2" key="1">
    <citation type="submission" date="2023-07" db="EMBL/GenBank/DDBJ databases">
        <authorList>
            <consortium name="AG Swart"/>
            <person name="Singh M."/>
            <person name="Singh A."/>
            <person name="Seah K."/>
            <person name="Emmerich C."/>
        </authorList>
    </citation>
    <scope>NUCLEOTIDE SEQUENCE</scope>
    <source>
        <strain evidence="2">DP1</strain>
    </source>
</reference>
<dbReference type="EMBL" id="CAMPGE010004233">
    <property type="protein sequence ID" value="CAI2363081.1"/>
    <property type="molecule type" value="Genomic_DNA"/>
</dbReference>
<evidence type="ECO:0000313" key="3">
    <source>
        <dbReference type="Proteomes" id="UP001295684"/>
    </source>
</evidence>